<dbReference type="InterPro" id="IPR028994">
    <property type="entry name" value="Integrin_alpha_N"/>
</dbReference>
<dbReference type="InterPro" id="IPR027039">
    <property type="entry name" value="Crtac1"/>
</dbReference>
<dbReference type="AlphaFoldDB" id="A0A1M6GKQ0"/>
<dbReference type="InterPro" id="IPR011519">
    <property type="entry name" value="UnbV_ASPIC"/>
</dbReference>
<dbReference type="Proteomes" id="UP000184543">
    <property type="component" value="Unassembled WGS sequence"/>
</dbReference>
<reference evidence="4" key="1">
    <citation type="submission" date="2016-11" db="EMBL/GenBank/DDBJ databases">
        <authorList>
            <person name="Varghese N."/>
            <person name="Submissions S."/>
        </authorList>
    </citation>
    <scope>NUCLEOTIDE SEQUENCE [LARGE SCALE GENOMIC DNA]</scope>
    <source>
        <strain evidence="4">DSM 19858</strain>
    </source>
</reference>
<keyword evidence="1" id="KW-0732">Signal</keyword>
<dbReference type="PROSITE" id="PS51257">
    <property type="entry name" value="PROKAR_LIPOPROTEIN"/>
    <property type="match status" value="1"/>
</dbReference>
<dbReference type="SUPFAM" id="SSF69318">
    <property type="entry name" value="Integrin alpha N-terminal domain"/>
    <property type="match status" value="3"/>
</dbReference>
<evidence type="ECO:0000313" key="3">
    <source>
        <dbReference type="EMBL" id="SHJ10537.1"/>
    </source>
</evidence>
<gene>
    <name evidence="3" type="ORF">SAMN04488513_102852</name>
</gene>
<dbReference type="EMBL" id="FQYU01000002">
    <property type="protein sequence ID" value="SHJ10537.1"/>
    <property type="molecule type" value="Genomic_DNA"/>
</dbReference>
<evidence type="ECO:0000313" key="4">
    <source>
        <dbReference type="Proteomes" id="UP000184543"/>
    </source>
</evidence>
<dbReference type="Pfam" id="PF13517">
    <property type="entry name" value="FG-GAP_3"/>
    <property type="match status" value="5"/>
</dbReference>
<organism evidence="3 4">
    <name type="scientific">Pseudozobellia thermophila</name>
    <dbReference type="NCBI Taxonomy" id="192903"/>
    <lineage>
        <taxon>Bacteria</taxon>
        <taxon>Pseudomonadati</taxon>
        <taxon>Bacteroidota</taxon>
        <taxon>Flavobacteriia</taxon>
        <taxon>Flavobacteriales</taxon>
        <taxon>Flavobacteriaceae</taxon>
        <taxon>Pseudozobellia</taxon>
    </lineage>
</organism>
<proteinExistence type="predicted"/>
<dbReference type="InterPro" id="IPR013517">
    <property type="entry name" value="FG-GAP"/>
</dbReference>
<dbReference type="Gene3D" id="2.130.10.130">
    <property type="entry name" value="Integrin alpha, N-terminal"/>
    <property type="match status" value="3"/>
</dbReference>
<dbReference type="RefSeq" id="WP_072992306.1">
    <property type="nucleotide sequence ID" value="NZ_FQYU01000002.1"/>
</dbReference>
<feature type="domain" description="ASPIC/UnbV" evidence="2">
    <location>
        <begin position="529"/>
        <end position="595"/>
    </location>
</feature>
<evidence type="ECO:0000259" key="2">
    <source>
        <dbReference type="Pfam" id="PF07593"/>
    </source>
</evidence>
<dbReference type="PANTHER" id="PTHR16026">
    <property type="entry name" value="CARTILAGE ACIDIC PROTEIN 1"/>
    <property type="match status" value="1"/>
</dbReference>
<dbReference type="OrthoDB" id="9816120at2"/>
<name>A0A1M6GKQ0_9FLAO</name>
<dbReference type="PANTHER" id="PTHR16026:SF0">
    <property type="entry name" value="CARTILAGE ACIDIC PROTEIN 1"/>
    <property type="match status" value="1"/>
</dbReference>
<keyword evidence="4" id="KW-1185">Reference proteome</keyword>
<sequence>MWNRLITYGYLIGSVLLLAGCESGTSDQRFKLVPPEQSKIAFNNKIWETEDRHYFSFAYLYNGGGVGVGDFNNDGLEDVFFSGNLVPSKLYLNKGDFVFEDITEKAGILPEGWDNGVSVVDINQDGWLDIYVSVGGFAKAEDRRNKLYINNGDATFTEAAKAYGLDDDGFSTQAAFFDYDRDGDLDMYLLRHANENTDEVEKLYTLKDGSGPSTDQLYRNKGVGENGHPTFENVSAEAGILTEGYGLGVAIVDINQDGWPDVYVANDFLASDLLYINNQNGTFTDKSAAYFSHTTRNSMGIEVADLTNDGLLDIFVLDMLPEDNERQKTMTSGMDYQHFRETLKKGFHPQFIRNVLQLNRGMDAEGNPIFSEVGRLAGLHETDWSWCPLAADFDNDGRKDIYITNGFRRNITDHDFQEYSSQQQIFQKGTGKMREAKVVKRIRELDSIFLPNYMFRNLNDLQFKNMGEDWGLTSPSLSNGSAYADFDNDGDLDLVVNNINAPAFLYQNQSKNNHYIQLDLKGKANNKDAFGSKVSIYLDNGELLYQEKNPVKGFMSTSQQKLHFGLPESAKVDSVIVHWPGDRRSRFIPQKLDTVYRLDIGEAIKWEVRDREAPKTLFKEVTDNIGFEHRHVENKGNDFIHEPLLLHQYDYSGPTVAVADGNGDGLDDFYIGGSRGNSGQLFFQLKDGSFTPKFLDDELKYEDGGALFFDADDDGDLDLYVVSGGSAVKYFEKGHYQDRLYINDGKGNFAYDEKALPTIEASGSCVVASDYDGDGDLDLFVGGRVVPGSFPLAPRSYLLRNDKGKFTDVTRESAPQLAEMGMVSSALWSDIDNDNDTDLLVVGEYMPVSVFVNNGGVLEPLALSEEIVDTKGWWNSIAGGDFDNDGDVDYILGNLGQNNAYKVTKEEPLRIYAKDFDGNSSIDAIATRFIKGKEVSIAPRNLLASQLNSVKKIFRSYNDFAKSDIHDLLAVLDSSEIQVLEANEFASMYLENKGRGEFAMKKLPLPAQYSALNGLQVGDFNEDGNLDVMALGNLYPTEVISGYIDGGKGLVLKGDGKGGFSEISLPESGFYVPGDSRALARLVHATHGNLLIATVNSGKTKLFSKGGRGGVNTIKWPKNAHYGVLELTDGRRRKFEKYYGEGYLTQSSPIIEIPKNCMRTIFYDLKGEKILEEKYN</sequence>
<dbReference type="Pfam" id="PF07593">
    <property type="entry name" value="UnbV_ASPIC"/>
    <property type="match status" value="1"/>
</dbReference>
<accession>A0A1M6GKQ0</accession>
<dbReference type="STRING" id="192903.SAMN04488513_102852"/>
<evidence type="ECO:0000256" key="1">
    <source>
        <dbReference type="ARBA" id="ARBA00022729"/>
    </source>
</evidence>
<protein>
    <submittedName>
        <fullName evidence="3">Repeat domain-containing protein</fullName>
    </submittedName>
</protein>